<organism evidence="1">
    <name type="scientific">uncultured Caudovirales phage</name>
    <dbReference type="NCBI Taxonomy" id="2100421"/>
    <lineage>
        <taxon>Viruses</taxon>
        <taxon>Duplodnaviria</taxon>
        <taxon>Heunggongvirae</taxon>
        <taxon>Uroviricota</taxon>
        <taxon>Caudoviricetes</taxon>
        <taxon>Peduoviridae</taxon>
        <taxon>Maltschvirus</taxon>
        <taxon>Maltschvirus maltsch</taxon>
    </lineage>
</organism>
<proteinExistence type="predicted"/>
<sequence>MNIVRARGWFNPINYTNSHLNHLVYYGIIMSMNSKSKLKFRSIDGVQLTRALEQALQFTSKMEELCAENNVSDPSNLPPSILASSVLYDICCGYEIMYNRLAEYELLVAGYPKQTHSQH</sequence>
<evidence type="ECO:0000313" key="1">
    <source>
        <dbReference type="EMBL" id="CAB4134333.1"/>
    </source>
</evidence>
<name>A0A6J5LLS7_9CAUD</name>
<reference evidence="1" key="1">
    <citation type="submission" date="2020-04" db="EMBL/GenBank/DDBJ databases">
        <authorList>
            <person name="Chiriac C."/>
            <person name="Salcher M."/>
            <person name="Ghai R."/>
            <person name="Kavagutti S V."/>
        </authorList>
    </citation>
    <scope>NUCLEOTIDE SEQUENCE</scope>
</reference>
<dbReference type="EMBL" id="LR796284">
    <property type="protein sequence ID" value="CAB4134333.1"/>
    <property type="molecule type" value="Genomic_DNA"/>
</dbReference>
<protein>
    <submittedName>
        <fullName evidence="1">Uncharacterized protein</fullName>
    </submittedName>
</protein>
<accession>A0A6J5LLS7</accession>
<gene>
    <name evidence="1" type="ORF">UFOVP273_44</name>
</gene>